<organism evidence="4 5">
    <name type="scientific">Myripristis murdjan</name>
    <name type="common">pinecone soldierfish</name>
    <dbReference type="NCBI Taxonomy" id="586833"/>
    <lineage>
        <taxon>Eukaryota</taxon>
        <taxon>Metazoa</taxon>
        <taxon>Chordata</taxon>
        <taxon>Craniata</taxon>
        <taxon>Vertebrata</taxon>
        <taxon>Euteleostomi</taxon>
        <taxon>Actinopterygii</taxon>
        <taxon>Neopterygii</taxon>
        <taxon>Teleostei</taxon>
        <taxon>Neoteleostei</taxon>
        <taxon>Acanthomorphata</taxon>
        <taxon>Holocentriformes</taxon>
        <taxon>Holocentridae</taxon>
        <taxon>Myripristis</taxon>
    </lineage>
</organism>
<dbReference type="PROSITE" id="PS51294">
    <property type="entry name" value="HTH_MYB"/>
    <property type="match status" value="1"/>
</dbReference>
<evidence type="ECO:0000256" key="1">
    <source>
        <dbReference type="ARBA" id="ARBA00023242"/>
    </source>
</evidence>
<proteinExistence type="predicted"/>
<dbReference type="Gene3D" id="1.25.40.210">
    <property type="entry name" value="Telomere repeat-binding factor, dimerisation domain"/>
    <property type="match status" value="2"/>
</dbReference>
<dbReference type="SMART" id="SM00717">
    <property type="entry name" value="SANT"/>
    <property type="match status" value="1"/>
</dbReference>
<dbReference type="GeneTree" id="ENSGT00940000155268"/>
<reference evidence="4" key="3">
    <citation type="submission" date="2025-09" db="UniProtKB">
        <authorList>
            <consortium name="Ensembl"/>
        </authorList>
    </citation>
    <scope>IDENTIFICATION</scope>
</reference>
<sequence>MYFIPTDTINSPSSDFIFKYMGAVGRQVTPARRKRAEIEEFFQFQTVNTNMETETTDKSAEISSTAEKSVGFSQVKAVATAWMLDFSFVCLCRHFKDGELDEFNQILSAFRGNLVAKDPWPPLPSSGLRRNMTSLRYTFQLLSAFTSVELMLMYSVPEARFWTGHTHTHTCNSSFCPQNIRVKLSTVVTQRDTYHPFLLSFSFSRLLETVQSFLDAYLEKNPSDYLLQVRGRRQSHVHNVGRSAPLVTDVVPPRSKMSQQKVSGTKKRSFRKWTYKLDKNLKDGVKRHGTGKWSLILQEYDFEGRTGTMLKDRWRVLVRAQKVS</sequence>
<keyword evidence="5" id="KW-1185">Reference proteome</keyword>
<dbReference type="GO" id="GO:0008301">
    <property type="term" value="F:DNA binding, bending"/>
    <property type="evidence" value="ECO:0007669"/>
    <property type="project" value="TreeGrafter"/>
</dbReference>
<evidence type="ECO:0000313" key="5">
    <source>
        <dbReference type="Proteomes" id="UP000472263"/>
    </source>
</evidence>
<dbReference type="AlphaFoldDB" id="A0A667ZVL1"/>
<dbReference type="GO" id="GO:0003691">
    <property type="term" value="F:double-stranded telomeric DNA binding"/>
    <property type="evidence" value="ECO:0007669"/>
    <property type="project" value="TreeGrafter"/>
</dbReference>
<dbReference type="InterPro" id="IPR036507">
    <property type="entry name" value="Telomere_rpt-bd_fac_dimer_sf"/>
</dbReference>
<dbReference type="GO" id="GO:0071532">
    <property type="term" value="F:ankyrin repeat binding"/>
    <property type="evidence" value="ECO:0007669"/>
    <property type="project" value="TreeGrafter"/>
</dbReference>
<dbReference type="CDD" id="cd11660">
    <property type="entry name" value="SANT_TRF"/>
    <property type="match status" value="1"/>
</dbReference>
<dbReference type="GO" id="GO:1905839">
    <property type="term" value="P:negative regulation of telomeric D-loop disassembly"/>
    <property type="evidence" value="ECO:0007669"/>
    <property type="project" value="TreeGrafter"/>
</dbReference>
<dbReference type="Proteomes" id="UP000472263">
    <property type="component" value="Chromosome 20"/>
</dbReference>
<evidence type="ECO:0000313" key="4">
    <source>
        <dbReference type="Ensembl" id="ENSMMDP00005039624.1"/>
    </source>
</evidence>
<dbReference type="PANTHER" id="PTHR46734">
    <property type="entry name" value="TELOMERIC REPEAT-BINDING FACTOR 1 TERF1"/>
    <property type="match status" value="1"/>
</dbReference>
<evidence type="ECO:0000259" key="2">
    <source>
        <dbReference type="PROSITE" id="PS50090"/>
    </source>
</evidence>
<dbReference type="PANTHER" id="PTHR46734:SF1">
    <property type="entry name" value="TELOMERIC REPEAT-BINDING FACTOR 1"/>
    <property type="match status" value="1"/>
</dbReference>
<dbReference type="Gene3D" id="1.10.10.60">
    <property type="entry name" value="Homeodomain-like"/>
    <property type="match status" value="1"/>
</dbReference>
<accession>A0A667ZVL1</accession>
<dbReference type="SUPFAM" id="SSF46689">
    <property type="entry name" value="Homeodomain-like"/>
    <property type="match status" value="1"/>
</dbReference>
<dbReference type="GO" id="GO:0007004">
    <property type="term" value="P:telomere maintenance via telomerase"/>
    <property type="evidence" value="ECO:0007669"/>
    <property type="project" value="TreeGrafter"/>
</dbReference>
<reference evidence="4" key="2">
    <citation type="submission" date="2025-08" db="UniProtKB">
        <authorList>
            <consortium name="Ensembl"/>
        </authorList>
    </citation>
    <scope>IDENTIFICATION</scope>
</reference>
<feature type="domain" description="HTH myb-type" evidence="3">
    <location>
        <begin position="265"/>
        <end position="322"/>
    </location>
</feature>
<dbReference type="SUPFAM" id="SSF63600">
    <property type="entry name" value="Telomeric repeat binding factor (TRF) dimerisation domain"/>
    <property type="match status" value="1"/>
</dbReference>
<reference evidence="4" key="1">
    <citation type="submission" date="2019-06" db="EMBL/GenBank/DDBJ databases">
        <authorList>
            <consortium name="Wellcome Sanger Institute Data Sharing"/>
        </authorList>
    </citation>
    <scope>NUCLEOTIDE SEQUENCE [LARGE SCALE GENOMIC DNA]</scope>
</reference>
<dbReference type="PROSITE" id="PS50090">
    <property type="entry name" value="MYB_LIKE"/>
    <property type="match status" value="1"/>
</dbReference>
<dbReference type="GO" id="GO:0008156">
    <property type="term" value="P:negative regulation of DNA replication"/>
    <property type="evidence" value="ECO:0007669"/>
    <property type="project" value="TreeGrafter"/>
</dbReference>
<dbReference type="Ensembl" id="ENSMMDT00005040439.1">
    <property type="protein sequence ID" value="ENSMMDP00005039624.1"/>
    <property type="gene ID" value="ENSMMDG00005018341.1"/>
</dbReference>
<dbReference type="GO" id="GO:0000783">
    <property type="term" value="C:nuclear telomere cap complex"/>
    <property type="evidence" value="ECO:0007669"/>
    <property type="project" value="TreeGrafter"/>
</dbReference>
<dbReference type="InterPro" id="IPR017930">
    <property type="entry name" value="Myb_dom"/>
</dbReference>
<feature type="domain" description="Myb-like" evidence="2">
    <location>
        <begin position="265"/>
        <end position="318"/>
    </location>
</feature>
<evidence type="ECO:0000259" key="3">
    <source>
        <dbReference type="PROSITE" id="PS51294"/>
    </source>
</evidence>
<dbReference type="GO" id="GO:0003720">
    <property type="term" value="F:telomerase activity"/>
    <property type="evidence" value="ECO:0007669"/>
    <property type="project" value="TreeGrafter"/>
</dbReference>
<protein>
    <submittedName>
        <fullName evidence="4">Telomeric repeat binding factor (NIMA-interacting) 1</fullName>
    </submittedName>
</protein>
<keyword evidence="1" id="KW-0539">Nucleus</keyword>
<dbReference type="InterPro" id="IPR052450">
    <property type="entry name" value="TRBD-Containing_Protein"/>
</dbReference>
<dbReference type="GO" id="GO:0008017">
    <property type="term" value="F:microtubule binding"/>
    <property type="evidence" value="ECO:0007669"/>
    <property type="project" value="TreeGrafter"/>
</dbReference>
<dbReference type="InterPro" id="IPR001005">
    <property type="entry name" value="SANT/Myb"/>
</dbReference>
<dbReference type="InterPro" id="IPR009057">
    <property type="entry name" value="Homeodomain-like_sf"/>
</dbReference>
<name>A0A667ZVL1_9TELE</name>
<gene>
    <name evidence="4" type="primary">TERF1</name>
    <name evidence="4" type="synonym">terf1</name>
</gene>
<dbReference type="GO" id="GO:0098505">
    <property type="term" value="F:G-rich strand telomeric DNA binding"/>
    <property type="evidence" value="ECO:0007669"/>
    <property type="project" value="TreeGrafter"/>
</dbReference>
<dbReference type="Pfam" id="PF00249">
    <property type="entry name" value="Myb_DNA-binding"/>
    <property type="match status" value="1"/>
</dbReference>